<dbReference type="AlphaFoldDB" id="A0A2K9UZE8"/>
<evidence type="ECO:0000313" key="2">
    <source>
        <dbReference type="EMBL" id="AUV50399.1"/>
    </source>
</evidence>
<protein>
    <submittedName>
        <fullName evidence="2">Putative transposase</fullName>
    </submittedName>
</protein>
<comment type="similarity">
    <text evidence="1">Belongs to the transposase 8 family.</text>
</comment>
<dbReference type="Pfam" id="PF01527">
    <property type="entry name" value="HTH_Tnp_1"/>
    <property type="match status" value="1"/>
</dbReference>
<dbReference type="GO" id="GO:0004803">
    <property type="term" value="F:transposase activity"/>
    <property type="evidence" value="ECO:0007669"/>
    <property type="project" value="InterPro"/>
</dbReference>
<sequence>MPKPATVIESKVEPNPALEKRTRRVFTADYKLSILQQADACQHGELGDLLRREKLYSNQLAQWRREFADQGVAGLAKSAPGPASTKNPDHQRIAQLEKENERLRKQIAMKDGCLMLQKKALAMLESFEQSAS</sequence>
<evidence type="ECO:0000256" key="1">
    <source>
        <dbReference type="ARBA" id="ARBA00009964"/>
    </source>
</evidence>
<dbReference type="GO" id="GO:0003677">
    <property type="term" value="F:DNA binding"/>
    <property type="evidence" value="ECO:0007669"/>
    <property type="project" value="InterPro"/>
</dbReference>
<reference evidence="2" key="1">
    <citation type="submission" date="2017-06" db="EMBL/GenBank/DDBJ databases">
        <title>New resistance genes embedded in Salmonella Genomic Island (SGI1) in Proteus mirabilis.</title>
        <authorList>
            <person name="de Curraize C."/>
            <person name="Neuwirth C."/>
            <person name="Siebor E."/>
        </authorList>
    </citation>
    <scope>NUCLEOTIDE SEQUENCE</scope>
    <source>
        <strain evidence="2">Pm2CHAMA</strain>
    </source>
</reference>
<organism evidence="2">
    <name type="scientific">Proteus mirabilis</name>
    <dbReference type="NCBI Taxonomy" id="584"/>
    <lineage>
        <taxon>Bacteria</taxon>
        <taxon>Pseudomonadati</taxon>
        <taxon>Pseudomonadota</taxon>
        <taxon>Gammaproteobacteria</taxon>
        <taxon>Enterobacterales</taxon>
        <taxon>Morganellaceae</taxon>
        <taxon>Proteus</taxon>
    </lineage>
</organism>
<proteinExistence type="inferred from homology"/>
<dbReference type="SUPFAM" id="SSF46689">
    <property type="entry name" value="Homeodomain-like"/>
    <property type="match status" value="1"/>
</dbReference>
<dbReference type="InterPro" id="IPR009057">
    <property type="entry name" value="Homeodomain-like_sf"/>
</dbReference>
<name>A0A2K9UZE8_PROMI</name>
<dbReference type="InterPro" id="IPR002514">
    <property type="entry name" value="Transposase_8"/>
</dbReference>
<dbReference type="GO" id="GO:0006313">
    <property type="term" value="P:DNA transposition"/>
    <property type="evidence" value="ECO:0007669"/>
    <property type="project" value="InterPro"/>
</dbReference>
<accession>A0A2K9UZE8</accession>
<dbReference type="EMBL" id="MF372716">
    <property type="protein sequence ID" value="AUV50399.1"/>
    <property type="molecule type" value="Genomic_DNA"/>
</dbReference>